<feature type="domain" description="CBS" evidence="3">
    <location>
        <begin position="162"/>
        <end position="234"/>
    </location>
</feature>
<dbReference type="InterPro" id="IPR046342">
    <property type="entry name" value="CBS_dom_sf"/>
</dbReference>
<dbReference type="SMART" id="SM01240">
    <property type="entry name" value="IMPDH"/>
    <property type="match status" value="1"/>
</dbReference>
<dbReference type="InterPro" id="IPR001093">
    <property type="entry name" value="IMP_DH_GMPRt"/>
</dbReference>
<dbReference type="CDD" id="cd00381">
    <property type="entry name" value="IMPDH"/>
    <property type="match status" value="1"/>
</dbReference>
<evidence type="ECO:0000256" key="2">
    <source>
        <dbReference type="ARBA" id="ARBA00023122"/>
    </source>
</evidence>
<dbReference type="GO" id="GO:0006183">
    <property type="term" value="P:GTP biosynthetic process"/>
    <property type="evidence" value="ECO:0007669"/>
    <property type="project" value="TreeGrafter"/>
</dbReference>
<dbReference type="GO" id="GO:0005737">
    <property type="term" value="C:cytoplasm"/>
    <property type="evidence" value="ECO:0007669"/>
    <property type="project" value="TreeGrafter"/>
</dbReference>
<accession>A0A5E8CLI0</accession>
<dbReference type="PROSITE" id="PS51371">
    <property type="entry name" value="CBS"/>
    <property type="match status" value="2"/>
</dbReference>
<dbReference type="CDD" id="cd02205">
    <property type="entry name" value="CBS_pair_SF"/>
    <property type="match status" value="1"/>
</dbReference>
<dbReference type="Pfam" id="PF00478">
    <property type="entry name" value="IMPDH"/>
    <property type="match status" value="1"/>
</dbReference>
<keyword evidence="2" id="KW-0129">CBS domain</keyword>
<feature type="domain" description="CBS" evidence="3">
    <location>
        <begin position="93"/>
        <end position="153"/>
    </location>
</feature>
<dbReference type="FunFam" id="3.20.20.70:FF:000424">
    <property type="entry name" value="Inosine-5'-monophosphate dehydrogenase 2"/>
    <property type="match status" value="1"/>
</dbReference>
<protein>
    <submittedName>
        <fullName evidence="4">IMP dehydrogenase / GMP reductase domain</fullName>
    </submittedName>
</protein>
<reference evidence="4" key="1">
    <citation type="submission" date="2019-09" db="EMBL/GenBank/DDBJ databases">
        <authorList>
            <person name="Needham M D."/>
        </authorList>
    </citation>
    <scope>NUCLEOTIDE SEQUENCE</scope>
</reference>
<dbReference type="GO" id="GO:0003938">
    <property type="term" value="F:IMP dehydrogenase activity"/>
    <property type="evidence" value="ECO:0007669"/>
    <property type="project" value="InterPro"/>
</dbReference>
<evidence type="ECO:0000313" key="4">
    <source>
        <dbReference type="EMBL" id="VVU94662.1"/>
    </source>
</evidence>
<dbReference type="InterPro" id="IPR013785">
    <property type="entry name" value="Aldolase_TIM"/>
</dbReference>
<dbReference type="PIRSF" id="PIRSF000130">
    <property type="entry name" value="IMPDH"/>
    <property type="match status" value="1"/>
</dbReference>
<dbReference type="PANTHER" id="PTHR11911:SF122">
    <property type="entry name" value="GMP REDUCTASE"/>
    <property type="match status" value="1"/>
</dbReference>
<dbReference type="AlphaFoldDB" id="A0A5E8CLI0"/>
<dbReference type="InterPro" id="IPR005990">
    <property type="entry name" value="IMP_DH"/>
</dbReference>
<evidence type="ECO:0000256" key="1">
    <source>
        <dbReference type="ARBA" id="ARBA00023002"/>
    </source>
</evidence>
<organism evidence="4">
    <name type="scientific">seawater metagenome</name>
    <dbReference type="NCBI Taxonomy" id="1561972"/>
    <lineage>
        <taxon>unclassified sequences</taxon>
        <taxon>metagenomes</taxon>
        <taxon>ecological metagenomes</taxon>
    </lineage>
</organism>
<sequence>MEQIKIYYSYNDILIKPRLSIVKSRREIDLNTKLTKKLNLKIPIISANMDTVTEGEMAISMAKLGGIGIIHRYCNIQDQVNMVDKVKKNTNFFIKDPICINQNKSVEEYLNLVNRYGKKTIIIVDQNRKFKGIVNKYNITVYEAIKKNKGEDITKKTMKEIMSDSKHYKVLAIDELNSQNFNQDSSKLIKKMKEYNVNYLPVVNNYNDLEIKGLVTLKDLLFYSDQLDKANLDQEGNLCVGAAIGVNGDYLERAKKLIEVKCDVLVIDIAHGHSILVPPIIKELKTLYPDVQIIAGNVATKEGVKFLAEAGADGIKVNIGAGSICTTRIMTGCGIPQFSAVLECANEAKKYGVPIIADGGHSGMIGNMTKALSAGGACCMLGRMLAGTKQSPGKILIKDGKKVKVIRGMAGYISNIQKKRKIDQVDKVEIDNFTPEGVEGYIDYRGSVDDIIEQMLGGIRSGLSYCGVKSIQELHNNPVEYIYMTESGKKESGNHGIRPL</sequence>
<dbReference type="SUPFAM" id="SSF54631">
    <property type="entry name" value="CBS-domain pair"/>
    <property type="match status" value="1"/>
</dbReference>
<dbReference type="SUPFAM" id="SSF51412">
    <property type="entry name" value="Inosine monophosphate dehydrogenase (IMPDH)"/>
    <property type="match status" value="1"/>
</dbReference>
<dbReference type="PANTHER" id="PTHR11911">
    <property type="entry name" value="INOSINE-5-MONOPHOSPHATE DEHYDROGENASE RELATED"/>
    <property type="match status" value="1"/>
</dbReference>
<gene>
    <name evidence="4" type="ORF">CPAV1605_387</name>
</gene>
<dbReference type="Gene3D" id="3.20.20.70">
    <property type="entry name" value="Aldolase class I"/>
    <property type="match status" value="1"/>
</dbReference>
<dbReference type="InterPro" id="IPR000644">
    <property type="entry name" value="CBS_dom"/>
</dbReference>
<dbReference type="Pfam" id="PF00571">
    <property type="entry name" value="CBS"/>
    <property type="match status" value="1"/>
</dbReference>
<evidence type="ECO:0000259" key="3">
    <source>
        <dbReference type="PROSITE" id="PS51371"/>
    </source>
</evidence>
<dbReference type="SMART" id="SM00116">
    <property type="entry name" value="CBS"/>
    <property type="match status" value="2"/>
</dbReference>
<dbReference type="EMBL" id="CABVLZ010000002">
    <property type="protein sequence ID" value="VVU94662.1"/>
    <property type="molecule type" value="Genomic_DNA"/>
</dbReference>
<keyword evidence="1" id="KW-0560">Oxidoreductase</keyword>
<proteinExistence type="predicted"/>
<name>A0A5E8CLI0_9ZZZZ</name>